<dbReference type="Gene3D" id="3.30.40.10">
    <property type="entry name" value="Zinc/RING finger domain, C3HC4 (zinc finger)"/>
    <property type="match status" value="1"/>
</dbReference>
<feature type="coiled-coil region" evidence="8">
    <location>
        <begin position="751"/>
        <end position="778"/>
    </location>
</feature>
<evidence type="ECO:0000259" key="10">
    <source>
        <dbReference type="PROSITE" id="PS50892"/>
    </source>
</evidence>
<dbReference type="PROSITE" id="PS50088">
    <property type="entry name" value="ANK_REPEAT"/>
    <property type="match status" value="1"/>
</dbReference>
<evidence type="ECO:0000256" key="5">
    <source>
        <dbReference type="ARBA" id="ARBA00023043"/>
    </source>
</evidence>
<comment type="caution">
    <text evidence="11">The sequence shown here is derived from an EMBL/GenBank/DDBJ whole genome shotgun (WGS) entry which is preliminary data.</text>
</comment>
<dbReference type="PROSITE" id="PS50297">
    <property type="entry name" value="ANK_REP_REGION"/>
    <property type="match status" value="1"/>
</dbReference>
<feature type="repeat" description="ANK" evidence="6">
    <location>
        <begin position="316"/>
        <end position="348"/>
    </location>
</feature>
<evidence type="ECO:0000256" key="4">
    <source>
        <dbReference type="ARBA" id="ARBA00022833"/>
    </source>
</evidence>
<dbReference type="Pfam" id="PF01363">
    <property type="entry name" value="FYVE"/>
    <property type="match status" value="1"/>
</dbReference>
<dbReference type="PANTHER" id="PTHR24198:SF165">
    <property type="entry name" value="ANKYRIN REPEAT-CONTAINING PROTEIN-RELATED"/>
    <property type="match status" value="1"/>
</dbReference>
<dbReference type="EMBL" id="JALLAZ020001696">
    <property type="protein sequence ID" value="KAL3767704.1"/>
    <property type="molecule type" value="Genomic_DNA"/>
</dbReference>
<protein>
    <recommendedName>
        <fullName evidence="10">V-SNARE coiled-coil homology domain-containing protein</fullName>
    </recommendedName>
</protein>
<keyword evidence="4" id="KW-0862">Zinc</keyword>
<evidence type="ECO:0000313" key="11">
    <source>
        <dbReference type="EMBL" id="KAL3767704.1"/>
    </source>
</evidence>
<dbReference type="Proteomes" id="UP001530315">
    <property type="component" value="Unassembled WGS sequence"/>
</dbReference>
<keyword evidence="1" id="KW-0479">Metal-binding</keyword>
<evidence type="ECO:0000256" key="1">
    <source>
        <dbReference type="ARBA" id="ARBA00022723"/>
    </source>
</evidence>
<evidence type="ECO:0000256" key="7">
    <source>
        <dbReference type="PROSITE-ProRule" id="PRU00290"/>
    </source>
</evidence>
<keyword evidence="2" id="KW-0677">Repeat</keyword>
<organism evidence="11 12">
    <name type="scientific">Stephanodiscus triporus</name>
    <dbReference type="NCBI Taxonomy" id="2934178"/>
    <lineage>
        <taxon>Eukaryota</taxon>
        <taxon>Sar</taxon>
        <taxon>Stramenopiles</taxon>
        <taxon>Ochrophyta</taxon>
        <taxon>Bacillariophyta</taxon>
        <taxon>Coscinodiscophyceae</taxon>
        <taxon>Thalassiosirophycidae</taxon>
        <taxon>Stephanodiscales</taxon>
        <taxon>Stephanodiscaceae</taxon>
        <taxon>Stephanodiscus</taxon>
    </lineage>
</organism>
<feature type="domain" description="V-SNARE coiled-coil homology" evidence="10">
    <location>
        <begin position="803"/>
        <end position="864"/>
    </location>
</feature>
<name>A0ABD3MUR7_9STRA</name>
<accession>A0ABD3MUR7</accession>
<dbReference type="AlphaFoldDB" id="A0ABD3MUR7"/>
<feature type="region of interest" description="Disordered" evidence="9">
    <location>
        <begin position="1"/>
        <end position="39"/>
    </location>
</feature>
<dbReference type="InterPro" id="IPR011011">
    <property type="entry name" value="Znf_FYVE_PHD"/>
</dbReference>
<evidence type="ECO:0000256" key="8">
    <source>
        <dbReference type="SAM" id="Coils"/>
    </source>
</evidence>
<dbReference type="Pfam" id="PF12796">
    <property type="entry name" value="Ank_2"/>
    <property type="match status" value="1"/>
</dbReference>
<dbReference type="GO" id="GO:0008270">
    <property type="term" value="F:zinc ion binding"/>
    <property type="evidence" value="ECO:0007669"/>
    <property type="project" value="UniProtKB-KW"/>
</dbReference>
<sequence length="864" mass="95433">MGKPNSGQVGHHSAGEPIDSPPPPTDDEATKHDPQRNEVTSNELFDREILFDDCLINIQAFDNGSAEARQKIQGWMNRQWVASSDKILSFTSPVIRVFQSRYFWSSAVCEKRVLAIFTNPDVILILRPPKDMDEVRRLGGLELSEQKLHSFIVAESAVDPKTCKIRLSQLTNITSFPSNTQGLLNTMNNSNKYKRKQSFFDVLTPSETITLSAACLPADSFSDREDANQKLFQDTHRCQQSIVSALLKAHLSSIIHSIDGDQAWKHQLILGTIHSYVVSGNDQALKESLAGAFEIQMNECESRKTNPNFIDAKDDDGKTALHYACSSRKNSTVRILVNAGADCSVAQDVDELTPCHICARGLDEKTLSIVLSASKPTRPDPNALDCHGRTPMYLAASEGKGDAVALDLCLSALDAWGGKMTVDSPKSKELLHPIHCASAQWEFDELRVILTHCNHPYRSSIRNGSDEGVNSLSAMFQYPIHAALISFRRKVYFSFKEQDDHSFNAEFTSSQPALIKTLRTLLEHGFEPNERIEGIIGQGEAVKCLSCYFGFTPLQILALVAMETTKFRENSSETTRAVISTAIQSITELLLMNGARINVAPPPPTRLDRMIPTGCYTLKEALESQREALSFHLGDREGLILDGNNEIITLLGGASRIKSSLKSFATTSKCVNLGFGCDVKVESTSIDSNAPGGSDVNSCAICWAEFGVISNRKHTCRVSRRYVCNDCSTKRVLVNGSENRISDGIYLLFTAESQKAYRKTQENQKEQMQRQRLNVTQARQSLGLKSVCEGSASDTETVQAGNGKFSAKDILSNAISGIGQMKNAVLERGDKLERLGEKTQALEQASLDFANMAKELNRSHSNWW</sequence>
<dbReference type="Gene3D" id="1.20.5.110">
    <property type="match status" value="1"/>
</dbReference>
<dbReference type="InterPro" id="IPR036770">
    <property type="entry name" value="Ankyrin_rpt-contain_sf"/>
</dbReference>
<evidence type="ECO:0000256" key="2">
    <source>
        <dbReference type="ARBA" id="ARBA00022737"/>
    </source>
</evidence>
<dbReference type="PROSITE" id="PS50892">
    <property type="entry name" value="V_SNARE"/>
    <property type="match status" value="1"/>
</dbReference>
<evidence type="ECO:0000256" key="6">
    <source>
        <dbReference type="PROSITE-ProRule" id="PRU00023"/>
    </source>
</evidence>
<evidence type="ECO:0000256" key="3">
    <source>
        <dbReference type="ARBA" id="ARBA00022771"/>
    </source>
</evidence>
<evidence type="ECO:0000256" key="9">
    <source>
        <dbReference type="SAM" id="MobiDB-lite"/>
    </source>
</evidence>
<gene>
    <name evidence="11" type="ORF">ACHAW5_001800</name>
</gene>
<dbReference type="SUPFAM" id="SSF57903">
    <property type="entry name" value="FYVE/PHD zinc finger"/>
    <property type="match status" value="1"/>
</dbReference>
<keyword evidence="5 6" id="KW-0040">ANK repeat</keyword>
<dbReference type="Gene3D" id="1.25.40.20">
    <property type="entry name" value="Ankyrin repeat-containing domain"/>
    <property type="match status" value="1"/>
</dbReference>
<dbReference type="InterPro" id="IPR000306">
    <property type="entry name" value="Znf_FYVE"/>
</dbReference>
<dbReference type="CDD" id="cd15873">
    <property type="entry name" value="R-SNARE_STXBP5_6"/>
    <property type="match status" value="1"/>
</dbReference>
<dbReference type="SUPFAM" id="SSF58038">
    <property type="entry name" value="SNARE fusion complex"/>
    <property type="match status" value="1"/>
</dbReference>
<reference evidence="11 12" key="1">
    <citation type="submission" date="2024-10" db="EMBL/GenBank/DDBJ databases">
        <title>Updated reference genomes for cyclostephanoid diatoms.</title>
        <authorList>
            <person name="Roberts W.R."/>
            <person name="Alverson A.J."/>
        </authorList>
    </citation>
    <scope>NUCLEOTIDE SEQUENCE [LARGE SCALE GENOMIC DNA]</scope>
    <source>
        <strain evidence="11 12">AJA276-08</strain>
    </source>
</reference>
<dbReference type="InterPro" id="IPR042855">
    <property type="entry name" value="V_SNARE_CC"/>
</dbReference>
<keyword evidence="12" id="KW-1185">Reference proteome</keyword>
<dbReference type="PANTHER" id="PTHR24198">
    <property type="entry name" value="ANKYRIN REPEAT AND PROTEIN KINASE DOMAIN-CONTAINING PROTEIN"/>
    <property type="match status" value="1"/>
</dbReference>
<dbReference type="InterPro" id="IPR002110">
    <property type="entry name" value="Ankyrin_rpt"/>
</dbReference>
<dbReference type="InterPro" id="IPR013083">
    <property type="entry name" value="Znf_RING/FYVE/PHD"/>
</dbReference>
<keyword evidence="7 8" id="KW-0175">Coiled coil</keyword>
<evidence type="ECO:0000313" key="12">
    <source>
        <dbReference type="Proteomes" id="UP001530315"/>
    </source>
</evidence>
<dbReference type="SUPFAM" id="SSF48403">
    <property type="entry name" value="Ankyrin repeat"/>
    <property type="match status" value="1"/>
</dbReference>
<dbReference type="SMART" id="SM00248">
    <property type="entry name" value="ANK"/>
    <property type="match status" value="3"/>
</dbReference>
<proteinExistence type="predicted"/>
<keyword evidence="3" id="KW-0863">Zinc-finger</keyword>